<dbReference type="InterPro" id="IPR001680">
    <property type="entry name" value="WD40_rpt"/>
</dbReference>
<sequence>MSQISNVQCLEHFEQVQFLDLRQNILKGDRAKCCKCQLINPTYIEQAFQKWIQKTQDEIQYIYTEFQDYLNPLKLFQEQMRQTQKSFDQNCEHIINEIDYLIRGINYDKNQKIKYLQFFGENISLSILQEMAELMSEKAPILKQSKRDVQLYIKLKLIINFAKQVMIEQQNSVIQLVKQQQQAKEKIETFKDIYLQHKSQYQYTETKNIYNIKQFEVCRVITFNKDDSIMLAGSNSDIKVWNFNNGKVTENQTLTGHIDDVISLTFSLNQDLFISGGSWKDMKIIIWRKHNDLWKYTQIMDYHKGYVPQILLNKNDSELISCSSDQTIIVWKTSLNVWKLEQKLANHEGTIYGMSLNYSENYLVSCGKDKSVIVWKKQNNIWKYYQKITHDSYAFRITFVDDDSFLFQLNNEGFIRLYSNQSQEKFQESLEQRITVQDKEDPWLLFPAFYNVEKKLVIQKQNQFVNLIINQDNGTLNIVNTIQCESHQNNGALSKSGRFLAIWDSSPIMEGDGIIKIYEIVYSNRE</sequence>
<evidence type="ECO:0008006" key="4">
    <source>
        <dbReference type="Google" id="ProtNLM"/>
    </source>
</evidence>
<evidence type="ECO:0000313" key="3">
    <source>
        <dbReference type="Proteomes" id="UP000683925"/>
    </source>
</evidence>
<dbReference type="PANTHER" id="PTHR19920">
    <property type="entry name" value="WD40 PROTEIN CIAO1"/>
    <property type="match status" value="1"/>
</dbReference>
<dbReference type="OMA" id="WDSSPIM"/>
<protein>
    <recommendedName>
        <fullName evidence="4">WD40-repeat-containing domain</fullName>
    </recommendedName>
</protein>
<dbReference type="PANTHER" id="PTHR19920:SF0">
    <property type="entry name" value="CYTOSOLIC IRON-SULFUR PROTEIN ASSEMBLY PROTEIN CIAO1-RELATED"/>
    <property type="match status" value="1"/>
</dbReference>
<proteinExistence type="predicted"/>
<name>A0A8S1YKG2_PAROT</name>
<keyword evidence="1" id="KW-0853">WD repeat</keyword>
<dbReference type="SMART" id="SM00320">
    <property type="entry name" value="WD40"/>
    <property type="match status" value="5"/>
</dbReference>
<dbReference type="EMBL" id="CAJJDP010000231">
    <property type="protein sequence ID" value="CAD8215316.1"/>
    <property type="molecule type" value="Genomic_DNA"/>
</dbReference>
<dbReference type="AlphaFoldDB" id="A0A8S1YKG2"/>
<dbReference type="Proteomes" id="UP000683925">
    <property type="component" value="Unassembled WGS sequence"/>
</dbReference>
<reference evidence="2" key="1">
    <citation type="submission" date="2021-01" db="EMBL/GenBank/DDBJ databases">
        <authorList>
            <consortium name="Genoscope - CEA"/>
            <person name="William W."/>
        </authorList>
    </citation>
    <scope>NUCLEOTIDE SEQUENCE</scope>
</reference>
<dbReference type="OrthoDB" id="310609at2759"/>
<comment type="caution">
    <text evidence="2">The sequence shown here is derived from an EMBL/GenBank/DDBJ whole genome shotgun (WGS) entry which is preliminary data.</text>
</comment>
<dbReference type="GO" id="GO:0097361">
    <property type="term" value="C:cytosolic [4Fe-4S] assembly targeting complex"/>
    <property type="evidence" value="ECO:0007669"/>
    <property type="project" value="TreeGrafter"/>
</dbReference>
<evidence type="ECO:0000313" key="2">
    <source>
        <dbReference type="EMBL" id="CAD8215316.1"/>
    </source>
</evidence>
<dbReference type="Pfam" id="PF00400">
    <property type="entry name" value="WD40"/>
    <property type="match status" value="3"/>
</dbReference>
<feature type="repeat" description="WD" evidence="1">
    <location>
        <begin position="300"/>
        <end position="332"/>
    </location>
</feature>
<dbReference type="PROSITE" id="PS50082">
    <property type="entry name" value="WD_REPEATS_2"/>
    <property type="match status" value="2"/>
</dbReference>
<organism evidence="2 3">
    <name type="scientific">Paramecium octaurelia</name>
    <dbReference type="NCBI Taxonomy" id="43137"/>
    <lineage>
        <taxon>Eukaryota</taxon>
        <taxon>Sar</taxon>
        <taxon>Alveolata</taxon>
        <taxon>Ciliophora</taxon>
        <taxon>Intramacronucleata</taxon>
        <taxon>Oligohymenophorea</taxon>
        <taxon>Peniculida</taxon>
        <taxon>Parameciidae</taxon>
        <taxon>Paramecium</taxon>
    </lineage>
</organism>
<evidence type="ECO:0000256" key="1">
    <source>
        <dbReference type="PROSITE-ProRule" id="PRU00221"/>
    </source>
</evidence>
<gene>
    <name evidence="2" type="ORF">POCTA_138.1.T2270003</name>
</gene>
<accession>A0A8S1YKG2</accession>
<dbReference type="PROSITE" id="PS50294">
    <property type="entry name" value="WD_REPEATS_REGION"/>
    <property type="match status" value="1"/>
</dbReference>
<dbReference type="GO" id="GO:0016226">
    <property type="term" value="P:iron-sulfur cluster assembly"/>
    <property type="evidence" value="ECO:0007669"/>
    <property type="project" value="TreeGrafter"/>
</dbReference>
<feature type="repeat" description="WD" evidence="1">
    <location>
        <begin position="344"/>
        <end position="376"/>
    </location>
</feature>
<keyword evidence="3" id="KW-1185">Reference proteome</keyword>